<dbReference type="SMART" id="SM00717">
    <property type="entry name" value="SANT"/>
    <property type="match status" value="1"/>
</dbReference>
<dbReference type="CDD" id="cd02336">
    <property type="entry name" value="ZZ_RSC8"/>
    <property type="match status" value="1"/>
</dbReference>
<dbReference type="OrthoDB" id="118550at2759"/>
<comment type="caution">
    <text evidence="9">The sequence shown here is derived from an EMBL/GenBank/DDBJ whole genome shotgun (WGS) entry which is preliminary data.</text>
</comment>
<keyword evidence="10" id="KW-1185">Reference proteome</keyword>
<dbReference type="PROSITE" id="PS51293">
    <property type="entry name" value="SANT"/>
    <property type="match status" value="1"/>
</dbReference>
<dbReference type="RefSeq" id="XP_049262389.1">
    <property type="nucleotide sequence ID" value="XM_049408226.1"/>
</dbReference>
<dbReference type="AlphaFoldDB" id="A0A8J5QJC9"/>
<proteinExistence type="predicted"/>
<dbReference type="GO" id="GO:0016514">
    <property type="term" value="C:SWI/SNF complex"/>
    <property type="evidence" value="ECO:0007669"/>
    <property type="project" value="TreeGrafter"/>
</dbReference>
<evidence type="ECO:0000256" key="2">
    <source>
        <dbReference type="ARBA" id="ARBA00023125"/>
    </source>
</evidence>
<accession>A0A8J5QJC9</accession>
<dbReference type="Pfam" id="PF04433">
    <property type="entry name" value="SWIRM"/>
    <property type="match status" value="1"/>
</dbReference>
<evidence type="ECO:0000313" key="9">
    <source>
        <dbReference type="EMBL" id="KAG7662156.1"/>
    </source>
</evidence>
<dbReference type="InterPro" id="IPR017884">
    <property type="entry name" value="SANT_dom"/>
</dbReference>
<keyword evidence="2" id="KW-0238">DNA-binding</keyword>
<dbReference type="InterPro" id="IPR041984">
    <property type="entry name" value="Rsc8/Ssr1/Ssr2_ZZ"/>
</dbReference>
<dbReference type="GO" id="GO:0045893">
    <property type="term" value="P:positive regulation of DNA-templated transcription"/>
    <property type="evidence" value="ECO:0007669"/>
    <property type="project" value="TreeGrafter"/>
</dbReference>
<dbReference type="Pfam" id="PF00249">
    <property type="entry name" value="Myb_DNA-binding"/>
    <property type="match status" value="1"/>
</dbReference>
<dbReference type="CDD" id="cd00167">
    <property type="entry name" value="SANT"/>
    <property type="match status" value="1"/>
</dbReference>
<dbReference type="GO" id="GO:0003677">
    <property type="term" value="F:DNA binding"/>
    <property type="evidence" value="ECO:0007669"/>
    <property type="project" value="UniProtKB-KW"/>
</dbReference>
<dbReference type="EMBL" id="JAGSYN010000183">
    <property type="protein sequence ID" value="KAG7662156.1"/>
    <property type="molecule type" value="Genomic_DNA"/>
</dbReference>
<gene>
    <name evidence="9" type="ORF">J8A68_004284</name>
</gene>
<dbReference type="InterPro" id="IPR001005">
    <property type="entry name" value="SANT/Myb"/>
</dbReference>
<keyword evidence="3" id="KW-0804">Transcription</keyword>
<protein>
    <submittedName>
        <fullName evidence="9">RSC8</fullName>
    </submittedName>
</protein>
<evidence type="ECO:0000259" key="7">
    <source>
        <dbReference type="PROSITE" id="PS50934"/>
    </source>
</evidence>
<evidence type="ECO:0000256" key="4">
    <source>
        <dbReference type="ARBA" id="ARBA00023242"/>
    </source>
</evidence>
<dbReference type="PANTHER" id="PTHR12802">
    <property type="entry name" value="SWI/SNF COMPLEX-RELATED"/>
    <property type="match status" value="1"/>
</dbReference>
<feature type="domain" description="SANT" evidence="8">
    <location>
        <begin position="331"/>
        <end position="398"/>
    </location>
</feature>
<evidence type="ECO:0000256" key="1">
    <source>
        <dbReference type="ARBA" id="ARBA00023015"/>
    </source>
</evidence>
<keyword evidence="1" id="KW-0805">Transcription regulation</keyword>
<evidence type="ECO:0000256" key="3">
    <source>
        <dbReference type="ARBA" id="ARBA00023163"/>
    </source>
</evidence>
<dbReference type="PANTHER" id="PTHR12802:SF150">
    <property type="entry name" value="CHROMATIN STRUCTURE-REMODELING COMPLEX PROTEIN RSC8"/>
    <property type="match status" value="1"/>
</dbReference>
<evidence type="ECO:0000256" key="5">
    <source>
        <dbReference type="SAM" id="MobiDB-lite"/>
    </source>
</evidence>
<dbReference type="Proteomes" id="UP000694255">
    <property type="component" value="Unassembled WGS sequence"/>
</dbReference>
<evidence type="ECO:0000259" key="6">
    <source>
        <dbReference type="PROSITE" id="PS50090"/>
    </source>
</evidence>
<dbReference type="PROSITE" id="PS50090">
    <property type="entry name" value="MYB_LIKE"/>
    <property type="match status" value="1"/>
</dbReference>
<feature type="domain" description="SWIRM" evidence="7">
    <location>
        <begin position="85"/>
        <end position="184"/>
    </location>
</feature>
<organism evidence="9 10">
    <name type="scientific">[Candida] subhashii</name>
    <dbReference type="NCBI Taxonomy" id="561895"/>
    <lineage>
        <taxon>Eukaryota</taxon>
        <taxon>Fungi</taxon>
        <taxon>Dikarya</taxon>
        <taxon>Ascomycota</taxon>
        <taxon>Saccharomycotina</taxon>
        <taxon>Pichiomycetes</taxon>
        <taxon>Debaryomycetaceae</taxon>
        <taxon>Spathaspora</taxon>
    </lineage>
</organism>
<dbReference type="InterPro" id="IPR007526">
    <property type="entry name" value="SWIRM"/>
</dbReference>
<feature type="region of interest" description="Disordered" evidence="5">
    <location>
        <begin position="1"/>
        <end position="52"/>
    </location>
</feature>
<dbReference type="PROSITE" id="PS50934">
    <property type="entry name" value="SWIRM"/>
    <property type="match status" value="1"/>
</dbReference>
<reference evidence="9 10" key="1">
    <citation type="journal article" date="2021" name="DNA Res.">
        <title>Genome analysis of Candida subhashii reveals its hybrid nature and dual mitochondrial genome conformations.</title>
        <authorList>
            <person name="Mixao V."/>
            <person name="Hegedusova E."/>
            <person name="Saus E."/>
            <person name="Pryszcz L.P."/>
            <person name="Cillingova A."/>
            <person name="Nosek J."/>
            <person name="Gabaldon T."/>
        </authorList>
    </citation>
    <scope>NUCLEOTIDE SEQUENCE [LARGE SCALE GENOMIC DNA]</scope>
    <source>
        <strain evidence="9 10">CBS 10753</strain>
    </source>
</reference>
<dbReference type="GO" id="GO:0042393">
    <property type="term" value="F:histone binding"/>
    <property type="evidence" value="ECO:0007669"/>
    <property type="project" value="TreeGrafter"/>
</dbReference>
<evidence type="ECO:0000313" key="10">
    <source>
        <dbReference type="Proteomes" id="UP000694255"/>
    </source>
</evidence>
<dbReference type="GeneID" id="73471084"/>
<sequence>MSSIEPDTPLATDTPRETTTEPTASVEASTPAGGIDEQQQQQQPAEQSAELKSEIEEAPKADIEKLQLEFQEKARKYLAEQTSHIVVPSFAKWFDLNEIHSIEKKSFPDFFLADPINSYKTPQAYKYIRDFIVNTFRLNPKEYLTVTAVRRNLSGDVTNIIRIHQFLEKWGLINYQIDPRTKPSVVGPQYTGHFQITLDTPQGLAPFIPPNAQIVKKEVEEPTPSLPSPAPEIKSEEQQPLGLNLEIRRDIYATGDRKSNYKSNNLVQYACSVCGTDATEVRYHNLKIKSYTYNPSSTLNNASILCSLCFDQGLFPSNFTSSDFIQLQKSQKSAEWSEQEILLLLEGIEMFATYDIPNANGSIASNSNAQWDKISEHVGTKSREQCIIKFIQLPIEDKFLTKLIKGEDEDGSGKSTSKVNETLVQEVVKKLIETKQGQDLLQDNSTTNLQESILEESNLINQVIELTLEKFNLKLEKFEALQGNIIKIEDQLNLERKQVLMERWIQFEKIQKLKQQRPDLSDILDDLIQPVRVTEINKSLNPVKKIDTEDKMEVDETQANDIDSEKLPISISQPKTYQYWSG</sequence>
<dbReference type="FunFam" id="1.10.10.10:FF:000020">
    <property type="entry name" value="SWI/SNF complex subunit SMARCC2 isoform c"/>
    <property type="match status" value="1"/>
</dbReference>
<feature type="domain" description="Myb-like" evidence="6">
    <location>
        <begin position="328"/>
        <end position="394"/>
    </location>
</feature>
<evidence type="ECO:0000259" key="8">
    <source>
        <dbReference type="PROSITE" id="PS51293"/>
    </source>
</evidence>
<name>A0A8J5QJC9_9ASCO</name>
<keyword evidence="4" id="KW-0539">Nucleus</keyword>